<organism evidence="7 8">
    <name type="scientific">Petromyces alliaceus</name>
    <name type="common">Aspergillus alliaceus</name>
    <dbReference type="NCBI Taxonomy" id="209559"/>
    <lineage>
        <taxon>Eukaryota</taxon>
        <taxon>Fungi</taxon>
        <taxon>Dikarya</taxon>
        <taxon>Ascomycota</taxon>
        <taxon>Pezizomycotina</taxon>
        <taxon>Eurotiomycetes</taxon>
        <taxon>Eurotiomycetidae</taxon>
        <taxon>Eurotiales</taxon>
        <taxon>Aspergillaceae</taxon>
        <taxon>Aspergillus</taxon>
        <taxon>Aspergillus subgen. Circumdati</taxon>
    </lineage>
</organism>
<name>A0A8H6E2A8_PETAA</name>
<keyword evidence="8" id="KW-1185">Reference proteome</keyword>
<dbReference type="SMART" id="SM00066">
    <property type="entry name" value="GAL4"/>
    <property type="match status" value="1"/>
</dbReference>
<reference evidence="7 8" key="1">
    <citation type="submission" date="2019-04" db="EMBL/GenBank/DDBJ databases">
        <title>Aspergillus burnettii sp. nov., novel species from soil in southeast Queensland.</title>
        <authorList>
            <person name="Gilchrist C.L.M."/>
            <person name="Pitt J.I."/>
            <person name="Lange L."/>
            <person name="Lacey H.J."/>
            <person name="Vuong D."/>
            <person name="Midgley D.J."/>
            <person name="Greenfield P."/>
            <person name="Bradbury M."/>
            <person name="Lacey E."/>
            <person name="Busk P.K."/>
            <person name="Pilgaard B."/>
            <person name="Chooi Y.H."/>
            <person name="Piggott A.M."/>
        </authorList>
    </citation>
    <scope>NUCLEOTIDE SEQUENCE [LARGE SCALE GENOMIC DNA]</scope>
    <source>
        <strain evidence="7 8">FRR 5400</strain>
    </source>
</reference>
<evidence type="ECO:0000256" key="4">
    <source>
        <dbReference type="ARBA" id="ARBA00023163"/>
    </source>
</evidence>
<dbReference type="InterPro" id="IPR036864">
    <property type="entry name" value="Zn2-C6_fun-type_DNA-bd_sf"/>
</dbReference>
<dbReference type="Proteomes" id="UP000541154">
    <property type="component" value="Unassembled WGS sequence"/>
</dbReference>
<dbReference type="InterPro" id="IPR053181">
    <property type="entry name" value="EcdB-like_regulator"/>
</dbReference>
<dbReference type="Gene3D" id="4.10.240.10">
    <property type="entry name" value="Zn(2)-C6 fungal-type DNA-binding domain"/>
    <property type="match status" value="1"/>
</dbReference>
<dbReference type="PANTHER" id="PTHR47785">
    <property type="entry name" value="ZN(II)2CYS6 TRANSCRIPTION FACTOR (EUROFUNG)-RELATED-RELATED"/>
    <property type="match status" value="1"/>
</dbReference>
<evidence type="ECO:0000256" key="5">
    <source>
        <dbReference type="ARBA" id="ARBA00023242"/>
    </source>
</evidence>
<dbReference type="PANTHER" id="PTHR47785:SF3">
    <property type="entry name" value="ZN(2)-C6 FUNGAL-TYPE DOMAIN-CONTAINING PROTEIN"/>
    <property type="match status" value="1"/>
</dbReference>
<proteinExistence type="predicted"/>
<dbReference type="InterPro" id="IPR007219">
    <property type="entry name" value="XnlR_reg_dom"/>
</dbReference>
<evidence type="ECO:0000313" key="8">
    <source>
        <dbReference type="Proteomes" id="UP000541154"/>
    </source>
</evidence>
<evidence type="ECO:0000256" key="2">
    <source>
        <dbReference type="ARBA" id="ARBA00023015"/>
    </source>
</evidence>
<sequence length="713" mass="80663">MDSRNIRRRRNPQACGTCRERRTKCDGQRPKCSFCRERAKDCSYPELLGNPTTPLEQELSRIRDQIDQIIAAVEAAVPRQGGSPQRQFPGDHGETLDMVRGFPFMTIRNEVFMALLGLDRTFSCRVEQVERRRDAVASPTSQIPRLVIPHKHAFHLLNKFAEHIHAWYPVLHSDFPIEFAHAITNGFPTSSESCLALLVLAIGSLFADGAFSHRLDKSDENSYIKAALGMLPCIVTDGDGIRAMQCLLLFSIYFLCCVKPCQAHNFVSLASYHLQDSLSIEILAQLELENSGIWDLSPIASMPTSRGTWELPFDLSAGQSPSCSTFTGDRDDTLTNEPLADLSYFVTEIAMRKMLRRCTLSVREVSGGSFEYAPIVAAELDRQLEEWHNFLPERFQFLGKELEATSPGSPQVQFLSTQYHAFRASVYWPAVYQASSRGEVDDTLLPHCLQFFESYSAFIGSAACAVHSCRLNLWTLCTRELKYTRSAYTTRRKMRTARKYTEERSGRVINDTLRKLERVPLGTTGNGKGDLLINVVASKFTEPSSDPNCRFGFAAGDRWCHPMCSRGLFRFVAHWKYLVTEAGLDWVHCCQSYELHPATVRQNSLIENRSAFADLSKPVWIPRAWYLDISMAGSCFSFRVTAYLRALYWDYRYHSRQIDTKGRKMALEGHRFTAQEAWNDGIVGELALPESLAEHSMSMAERIYSFGAHGVSV</sequence>
<dbReference type="CDD" id="cd12148">
    <property type="entry name" value="fungal_TF_MHR"/>
    <property type="match status" value="1"/>
</dbReference>
<protein>
    <recommendedName>
        <fullName evidence="6">Zn(2)-C6 fungal-type domain-containing protein</fullName>
    </recommendedName>
</protein>
<feature type="domain" description="Zn(2)-C6 fungal-type" evidence="6">
    <location>
        <begin position="14"/>
        <end position="44"/>
    </location>
</feature>
<dbReference type="InterPro" id="IPR029045">
    <property type="entry name" value="ClpP/crotonase-like_dom_sf"/>
</dbReference>
<comment type="caution">
    <text evidence="7">The sequence shown here is derived from an EMBL/GenBank/DDBJ whole genome shotgun (WGS) entry which is preliminary data.</text>
</comment>
<accession>A0A8H6E2A8</accession>
<keyword evidence="4" id="KW-0804">Transcription</keyword>
<dbReference type="PROSITE" id="PS50048">
    <property type="entry name" value="ZN2_CY6_FUNGAL_2"/>
    <property type="match status" value="1"/>
</dbReference>
<keyword evidence="5" id="KW-0539">Nucleus</keyword>
<dbReference type="GO" id="GO:0009893">
    <property type="term" value="P:positive regulation of metabolic process"/>
    <property type="evidence" value="ECO:0007669"/>
    <property type="project" value="UniProtKB-ARBA"/>
</dbReference>
<evidence type="ECO:0000313" key="7">
    <source>
        <dbReference type="EMBL" id="KAF5856757.1"/>
    </source>
</evidence>
<dbReference type="PROSITE" id="PS00463">
    <property type="entry name" value="ZN2_CY6_FUNGAL_1"/>
    <property type="match status" value="1"/>
</dbReference>
<dbReference type="Pfam" id="PF04082">
    <property type="entry name" value="Fungal_trans"/>
    <property type="match status" value="1"/>
</dbReference>
<dbReference type="SUPFAM" id="SSF52096">
    <property type="entry name" value="ClpP/crotonase"/>
    <property type="match status" value="1"/>
</dbReference>
<evidence type="ECO:0000259" key="6">
    <source>
        <dbReference type="PROSITE" id="PS50048"/>
    </source>
</evidence>
<dbReference type="CDD" id="cd00067">
    <property type="entry name" value="GAL4"/>
    <property type="match status" value="1"/>
</dbReference>
<dbReference type="GO" id="GO:0000981">
    <property type="term" value="F:DNA-binding transcription factor activity, RNA polymerase II-specific"/>
    <property type="evidence" value="ECO:0007669"/>
    <property type="project" value="InterPro"/>
</dbReference>
<evidence type="ECO:0000256" key="1">
    <source>
        <dbReference type="ARBA" id="ARBA00022723"/>
    </source>
</evidence>
<gene>
    <name evidence="7" type="ORF">ETB97_006746</name>
</gene>
<dbReference type="GO" id="GO:0003677">
    <property type="term" value="F:DNA binding"/>
    <property type="evidence" value="ECO:0007669"/>
    <property type="project" value="UniProtKB-KW"/>
</dbReference>
<dbReference type="GO" id="GO:0006351">
    <property type="term" value="P:DNA-templated transcription"/>
    <property type="evidence" value="ECO:0007669"/>
    <property type="project" value="InterPro"/>
</dbReference>
<keyword evidence="2" id="KW-0805">Transcription regulation</keyword>
<dbReference type="SUPFAM" id="SSF57701">
    <property type="entry name" value="Zn2/Cys6 DNA-binding domain"/>
    <property type="match status" value="1"/>
</dbReference>
<keyword evidence="3" id="KW-0238">DNA-binding</keyword>
<dbReference type="Pfam" id="PF00172">
    <property type="entry name" value="Zn_clus"/>
    <property type="match status" value="1"/>
</dbReference>
<dbReference type="GO" id="GO:0008270">
    <property type="term" value="F:zinc ion binding"/>
    <property type="evidence" value="ECO:0007669"/>
    <property type="project" value="InterPro"/>
</dbReference>
<dbReference type="EMBL" id="SPNV01000297">
    <property type="protein sequence ID" value="KAF5856757.1"/>
    <property type="molecule type" value="Genomic_DNA"/>
</dbReference>
<keyword evidence="1" id="KW-0479">Metal-binding</keyword>
<evidence type="ECO:0000256" key="3">
    <source>
        <dbReference type="ARBA" id="ARBA00023125"/>
    </source>
</evidence>
<dbReference type="AlphaFoldDB" id="A0A8H6E2A8"/>
<dbReference type="InterPro" id="IPR001138">
    <property type="entry name" value="Zn2Cys6_DnaBD"/>
</dbReference>